<dbReference type="AlphaFoldDB" id="A0AAF0AXF8"/>
<protein>
    <submittedName>
        <fullName evidence="1">Cytochrome b translation regulator Cbp8</fullName>
    </submittedName>
</protein>
<proteinExistence type="predicted"/>
<dbReference type="Proteomes" id="UP001212411">
    <property type="component" value="Chromosome 2"/>
</dbReference>
<dbReference type="RefSeq" id="XP_056038047.1">
    <property type="nucleotide sequence ID" value="XM_056181610.1"/>
</dbReference>
<name>A0AAF0AXF8_9SCHI</name>
<reference evidence="1 2" key="1">
    <citation type="journal article" date="2023" name="G3 (Bethesda)">
        <title>A high-quality reference genome for the fission yeast Schizosaccharomyces osmophilus.</title>
        <authorList>
            <person name="Jia G.S."/>
            <person name="Zhang W.C."/>
            <person name="Liang Y."/>
            <person name="Liu X.H."/>
            <person name="Rhind N."/>
            <person name="Pidoux A."/>
            <person name="Brysch-Herzberg M."/>
            <person name="Du L.L."/>
        </authorList>
    </citation>
    <scope>NUCLEOTIDE SEQUENCE [LARGE SCALE GENOMIC DNA]</scope>
    <source>
        <strain evidence="1 2">CBS 15793</strain>
    </source>
</reference>
<gene>
    <name evidence="1" type="primary">cbp8</name>
    <name evidence="1" type="ORF">SOMG_02819</name>
</gene>
<dbReference type="GeneID" id="80876299"/>
<accession>A0AAF0AXF8</accession>
<organism evidence="1 2">
    <name type="scientific">Schizosaccharomyces osmophilus</name>
    <dbReference type="NCBI Taxonomy" id="2545709"/>
    <lineage>
        <taxon>Eukaryota</taxon>
        <taxon>Fungi</taxon>
        <taxon>Dikarya</taxon>
        <taxon>Ascomycota</taxon>
        <taxon>Taphrinomycotina</taxon>
        <taxon>Schizosaccharomycetes</taxon>
        <taxon>Schizosaccharomycetales</taxon>
        <taxon>Schizosaccharomycetaceae</taxon>
        <taxon>Schizosaccharomyces</taxon>
    </lineage>
</organism>
<evidence type="ECO:0000313" key="2">
    <source>
        <dbReference type="Proteomes" id="UP001212411"/>
    </source>
</evidence>
<dbReference type="KEGG" id="som:SOMG_02819"/>
<dbReference type="EMBL" id="CP115612">
    <property type="protein sequence ID" value="WBW73804.1"/>
    <property type="molecule type" value="Genomic_DNA"/>
</dbReference>
<sequence>MVSIIVNRNNYHFLRTSKSFVSDCISTNRACNNVHQRASNVVGFRRGNVRSIYDYRWFPTELLLHKRFSKNRVAFRSFVNVLENHGISYANLELSVSRLYNDCVSSLSPFYTLYEPNASLYLRLIDSFSENQLAIILLQSNFEEEANIIFEYLQRVICLDPVYSRSYRITESISNDLFERCKLLTEKNQEDPKNFIHACINSLLFLSYDRSFSTIYWQQGSQFQQFLGLLRDSAASVHQPQPSLYKSIELFFYSILRTYALHKGFIPLVNSIDQCLPENMRIKQEELARVELFGMRISTSSQSVSLENFSDSRLLSSLYSGNYRALSEWLTKAFKEGTDVNIKILSLFLKGEPKMISLRDTLSLFLFLVKKDTHTGSFLEVKASLLSRLLRAKKLHEFHIVLSTTPNFQSLIEHRNYGVLFPVLDYITVKKDFDLFEELDNSLVNYGREIPEDLYIELLKCYGQMPKDVKFYKLFKAFLGKNPVLNENQKRYVNSILLESCHTHLSRVLYQEFPDVLRPSNSILFFCYCFRKKGHEWIRKYLNIAEYSKDDLRNGMITSSNASKTLLKAMCSKYDSSRAIDFLKTCSADGPYPSILLQEILHHAQTENNSESVQWLKFQEVFSQQSCEKEKKRTPVII</sequence>
<keyword evidence="2" id="KW-1185">Reference proteome</keyword>
<evidence type="ECO:0000313" key="1">
    <source>
        <dbReference type="EMBL" id="WBW73804.1"/>
    </source>
</evidence>